<dbReference type="InterPro" id="IPR057253">
    <property type="entry name" value="CoiA-like_N"/>
</dbReference>
<dbReference type="Proteomes" id="UP001232343">
    <property type="component" value="Unassembled WGS sequence"/>
</dbReference>
<dbReference type="EMBL" id="JAUSUO010000001">
    <property type="protein sequence ID" value="MDQ0341368.1"/>
    <property type="molecule type" value="Genomic_DNA"/>
</dbReference>
<proteinExistence type="predicted"/>
<evidence type="ECO:0000313" key="4">
    <source>
        <dbReference type="EMBL" id="MDQ0341368.1"/>
    </source>
</evidence>
<feature type="domain" description="Competence protein CoiA nuclease-like" evidence="1">
    <location>
        <begin position="69"/>
        <end position="218"/>
    </location>
</feature>
<evidence type="ECO:0000259" key="3">
    <source>
        <dbReference type="Pfam" id="PF25166"/>
    </source>
</evidence>
<dbReference type="RefSeq" id="WP_244679623.1">
    <property type="nucleotide sequence ID" value="NZ_JALIRM010000001.1"/>
</dbReference>
<organism evidence="4 5">
    <name type="scientific">Lederbergia wuyishanensis</name>
    <dbReference type="NCBI Taxonomy" id="1347903"/>
    <lineage>
        <taxon>Bacteria</taxon>
        <taxon>Bacillati</taxon>
        <taxon>Bacillota</taxon>
        <taxon>Bacilli</taxon>
        <taxon>Bacillales</taxon>
        <taxon>Bacillaceae</taxon>
        <taxon>Lederbergia</taxon>
    </lineage>
</organism>
<evidence type="ECO:0000259" key="2">
    <source>
        <dbReference type="Pfam" id="PF25164"/>
    </source>
</evidence>
<sequence length="418" mass="49243">MLTALNKEGKQITLVKSFHNKEIIERMRSEKYFCPICKESLILKAGHIRIPHFSHTRDSLCATFLAEPESPQHLKGKKNLFDFFMNEGLNVSLEHYLPEIKQRADLFVQFQSHSFAIEYQCSPLSRSILEKRTKGYKSIGIEPLWIIGGKPYQKSRKDIYLLSDFNWAMLRRKRKGGRHLLSYDTESKKFYLLSNITSFSQNKVSATLFSRQISTATLPLRFPQTSKSINHTLWLQNKRKWLHHKVQNGNLVNDLFLKNIYTSGHNPFLLPPICGLPVQYMENFYSHPIEWQFLIYLECLRKIQVGKRISLKYIYQKIQAWEKAGLIVIRNFPLDQINNWRNAVENYFSLLTELEYFSNLGEDLFEKEKQIKIPHSIEEATLWEDKVFQKLNNRSSNDSEIDESCFLFEYIAGFSKFK</sequence>
<reference evidence="4 5" key="1">
    <citation type="submission" date="2023-07" db="EMBL/GenBank/DDBJ databases">
        <title>Genomic Encyclopedia of Type Strains, Phase IV (KMG-IV): sequencing the most valuable type-strain genomes for metagenomic binning, comparative biology and taxonomic classification.</title>
        <authorList>
            <person name="Goeker M."/>
        </authorList>
    </citation>
    <scope>NUCLEOTIDE SEQUENCE [LARGE SCALE GENOMIC DNA]</scope>
    <source>
        <strain evidence="4 5">DSM 27848</strain>
    </source>
</reference>
<dbReference type="InterPro" id="IPR010330">
    <property type="entry name" value="CoiA_nuc"/>
</dbReference>
<keyword evidence="5" id="KW-1185">Reference proteome</keyword>
<name>A0ABU0CYZ6_9BACI</name>
<comment type="caution">
    <text evidence="4">The sequence shown here is derived from an EMBL/GenBank/DDBJ whole genome shotgun (WGS) entry which is preliminary data.</text>
</comment>
<dbReference type="InterPro" id="IPR021176">
    <property type="entry name" value="Competence-induced_CoiA"/>
</dbReference>
<dbReference type="PIRSF" id="PIRSF007487">
    <property type="entry name" value="Competence-induced_CoiA_bac"/>
    <property type="match status" value="1"/>
</dbReference>
<dbReference type="InterPro" id="IPR057252">
    <property type="entry name" value="CoiA_C"/>
</dbReference>
<dbReference type="Pfam" id="PF06054">
    <property type="entry name" value="CoiA_nuc"/>
    <property type="match status" value="1"/>
</dbReference>
<accession>A0ABU0CYZ6</accession>
<feature type="domain" description="Competence protein CoiA C-terminal" evidence="3">
    <location>
        <begin position="232"/>
        <end position="380"/>
    </location>
</feature>
<gene>
    <name evidence="4" type="ORF">J2S14_000161</name>
</gene>
<dbReference type="Pfam" id="PF25166">
    <property type="entry name" value="CoiA_C"/>
    <property type="match status" value="1"/>
</dbReference>
<protein>
    <submittedName>
        <fullName evidence="4">Competence CoiA-like predicted nuclease</fullName>
    </submittedName>
</protein>
<evidence type="ECO:0000313" key="5">
    <source>
        <dbReference type="Proteomes" id="UP001232343"/>
    </source>
</evidence>
<evidence type="ECO:0000259" key="1">
    <source>
        <dbReference type="Pfam" id="PF06054"/>
    </source>
</evidence>
<feature type="domain" description="Competence protein CoiA-like N-terminal" evidence="2">
    <location>
        <begin position="19"/>
        <end position="63"/>
    </location>
</feature>
<dbReference type="Pfam" id="PF25164">
    <property type="entry name" value="CoiA_N"/>
    <property type="match status" value="1"/>
</dbReference>